<dbReference type="Gene3D" id="1.10.10.10">
    <property type="entry name" value="Winged helix-like DNA-binding domain superfamily/Winged helix DNA-binding domain"/>
    <property type="match status" value="1"/>
</dbReference>
<comment type="caution">
    <text evidence="6">The sequence shown here is derived from an EMBL/GenBank/DDBJ whole genome shotgun (WGS) entry which is preliminary data.</text>
</comment>
<dbReference type="SMART" id="SM00345">
    <property type="entry name" value="HTH_GNTR"/>
    <property type="match status" value="1"/>
</dbReference>
<dbReference type="CDD" id="cd07377">
    <property type="entry name" value="WHTH_GntR"/>
    <property type="match status" value="1"/>
</dbReference>
<proteinExistence type="predicted"/>
<dbReference type="InterPro" id="IPR011711">
    <property type="entry name" value="GntR_C"/>
</dbReference>
<accession>A0A246WMH8</accession>
<organism evidence="6 7">
    <name type="scientific">Herbaspirillum robiniae</name>
    <dbReference type="NCBI Taxonomy" id="2014887"/>
    <lineage>
        <taxon>Bacteria</taxon>
        <taxon>Pseudomonadati</taxon>
        <taxon>Pseudomonadota</taxon>
        <taxon>Betaproteobacteria</taxon>
        <taxon>Burkholderiales</taxon>
        <taxon>Oxalobacteraceae</taxon>
        <taxon>Herbaspirillum</taxon>
    </lineage>
</organism>
<dbReference type="Gene3D" id="1.20.120.530">
    <property type="entry name" value="GntR ligand-binding domain-like"/>
    <property type="match status" value="1"/>
</dbReference>
<evidence type="ECO:0000259" key="5">
    <source>
        <dbReference type="PROSITE" id="PS50949"/>
    </source>
</evidence>
<evidence type="ECO:0000256" key="4">
    <source>
        <dbReference type="SAM" id="MobiDB-lite"/>
    </source>
</evidence>
<evidence type="ECO:0000256" key="2">
    <source>
        <dbReference type="ARBA" id="ARBA00023125"/>
    </source>
</evidence>
<protein>
    <submittedName>
        <fullName evidence="6">GntR family transcriptional regulator</fullName>
    </submittedName>
</protein>
<gene>
    <name evidence="6" type="ORF">CEJ42_18520</name>
</gene>
<keyword evidence="1" id="KW-0805">Transcription regulation</keyword>
<dbReference type="InterPro" id="IPR000524">
    <property type="entry name" value="Tscrpt_reg_HTH_GntR"/>
</dbReference>
<dbReference type="EMBL" id="NJGU01000010">
    <property type="protein sequence ID" value="OWY27561.1"/>
    <property type="molecule type" value="Genomic_DNA"/>
</dbReference>
<dbReference type="SUPFAM" id="SSF48008">
    <property type="entry name" value="GntR ligand-binding domain-like"/>
    <property type="match status" value="1"/>
</dbReference>
<name>A0A246WMH8_9BURK</name>
<dbReference type="GO" id="GO:0003700">
    <property type="term" value="F:DNA-binding transcription factor activity"/>
    <property type="evidence" value="ECO:0007669"/>
    <property type="project" value="InterPro"/>
</dbReference>
<evidence type="ECO:0000313" key="6">
    <source>
        <dbReference type="EMBL" id="OWY27561.1"/>
    </source>
</evidence>
<evidence type="ECO:0000313" key="7">
    <source>
        <dbReference type="Proteomes" id="UP000197596"/>
    </source>
</evidence>
<dbReference type="PANTHER" id="PTHR43537:SF53">
    <property type="entry name" value="HTH-TYPE TRANSCRIPTIONAL REPRESSOR NANR"/>
    <property type="match status" value="1"/>
</dbReference>
<dbReference type="InterPro" id="IPR036390">
    <property type="entry name" value="WH_DNA-bd_sf"/>
</dbReference>
<dbReference type="Pfam" id="PF00392">
    <property type="entry name" value="GntR"/>
    <property type="match status" value="1"/>
</dbReference>
<sequence length="288" mass="31692">MSDTSTRNTAKRAGKSGAAAEKSAAKRTGKHAGPAAAPARQSRAGRPRVRHDALGEAPVLQAESEPGEDIITRIYNTVFESVMDQRLTPGTKLPEAALCELFGVGRTVVQKALQKLAHEHIVELRPNRGAVVAMPTPEETREIFEARRSLEAAIMRLAVRNATRADLAKLRRQLKEEHEVMHSYAQTRWARLASSFHMRVAELSRNATLQRYLGELVSRCSLIVALHEPAGYASCEHEEHTHIVDLIERGDAEGAVAAMESHLVSLEEHIHLVSGKSENNLARMLGME</sequence>
<evidence type="ECO:0000256" key="1">
    <source>
        <dbReference type="ARBA" id="ARBA00023015"/>
    </source>
</evidence>
<keyword evidence="2" id="KW-0238">DNA-binding</keyword>
<reference evidence="6 7" key="1">
    <citation type="submission" date="2017-06" db="EMBL/GenBank/DDBJ databases">
        <title>Herbaspirillum phytohormonus sp. nov., isolated from the root nodule of Robinia pseudoacacia in lead-zinc mine.</title>
        <authorList>
            <person name="Fan M."/>
            <person name="Lin Y."/>
        </authorList>
    </citation>
    <scope>NUCLEOTIDE SEQUENCE [LARGE SCALE GENOMIC DNA]</scope>
    <source>
        <strain evidence="6 7">HZ10</strain>
    </source>
</reference>
<dbReference type="SUPFAM" id="SSF46785">
    <property type="entry name" value="Winged helix' DNA-binding domain"/>
    <property type="match status" value="1"/>
</dbReference>
<dbReference type="GO" id="GO:0003677">
    <property type="term" value="F:DNA binding"/>
    <property type="evidence" value="ECO:0007669"/>
    <property type="project" value="UniProtKB-KW"/>
</dbReference>
<dbReference type="PANTHER" id="PTHR43537">
    <property type="entry name" value="TRANSCRIPTIONAL REGULATOR, GNTR FAMILY"/>
    <property type="match status" value="1"/>
</dbReference>
<dbReference type="Pfam" id="PF07729">
    <property type="entry name" value="FCD"/>
    <property type="match status" value="1"/>
</dbReference>
<dbReference type="PROSITE" id="PS50949">
    <property type="entry name" value="HTH_GNTR"/>
    <property type="match status" value="1"/>
</dbReference>
<feature type="region of interest" description="Disordered" evidence="4">
    <location>
        <begin position="1"/>
        <end position="49"/>
    </location>
</feature>
<feature type="domain" description="HTH gntR-type" evidence="5">
    <location>
        <begin position="68"/>
        <end position="135"/>
    </location>
</feature>
<dbReference type="RefSeq" id="WP_088752080.1">
    <property type="nucleotide sequence ID" value="NZ_NJGU01000010.1"/>
</dbReference>
<dbReference type="Proteomes" id="UP000197596">
    <property type="component" value="Unassembled WGS sequence"/>
</dbReference>
<keyword evidence="3" id="KW-0804">Transcription</keyword>
<dbReference type="SMART" id="SM00895">
    <property type="entry name" value="FCD"/>
    <property type="match status" value="1"/>
</dbReference>
<dbReference type="AlphaFoldDB" id="A0A246WMH8"/>
<evidence type="ECO:0000256" key="3">
    <source>
        <dbReference type="ARBA" id="ARBA00023163"/>
    </source>
</evidence>
<dbReference type="InterPro" id="IPR008920">
    <property type="entry name" value="TF_FadR/GntR_C"/>
</dbReference>
<dbReference type="InterPro" id="IPR036388">
    <property type="entry name" value="WH-like_DNA-bd_sf"/>
</dbReference>